<keyword evidence="4" id="KW-1185">Reference proteome</keyword>
<evidence type="ECO:0000313" key="3">
    <source>
        <dbReference type="EMBL" id="GAA2671753.1"/>
    </source>
</evidence>
<feature type="signal peptide" evidence="1">
    <location>
        <begin position="1"/>
        <end position="25"/>
    </location>
</feature>
<evidence type="ECO:0000259" key="2">
    <source>
        <dbReference type="Pfam" id="PF03724"/>
    </source>
</evidence>
<dbReference type="RefSeq" id="WP_344579338.1">
    <property type="nucleotide sequence ID" value="NZ_BAAARK010000016.1"/>
</dbReference>
<dbReference type="InterPro" id="IPR038670">
    <property type="entry name" value="HslJ-like_sf"/>
</dbReference>
<dbReference type="Gene3D" id="2.40.128.270">
    <property type="match status" value="1"/>
</dbReference>
<accession>A0ABN3S9Q0</accession>
<feature type="chain" id="PRO_5046139952" description="DUF306 domain-containing protein" evidence="1">
    <location>
        <begin position="26"/>
        <end position="297"/>
    </location>
</feature>
<evidence type="ECO:0000313" key="4">
    <source>
        <dbReference type="Proteomes" id="UP001500994"/>
    </source>
</evidence>
<name>A0ABN3S9Q0_9ACTN</name>
<dbReference type="EMBL" id="BAAARK010000016">
    <property type="protein sequence ID" value="GAA2671753.1"/>
    <property type="molecule type" value="Genomic_DNA"/>
</dbReference>
<dbReference type="InterPro" id="IPR005184">
    <property type="entry name" value="DUF306_Meta_HslJ"/>
</dbReference>
<proteinExistence type="predicted"/>
<dbReference type="PROSITE" id="PS51257">
    <property type="entry name" value="PROKAR_LIPOPROTEIN"/>
    <property type="match status" value="1"/>
</dbReference>
<evidence type="ECO:0000256" key="1">
    <source>
        <dbReference type="SAM" id="SignalP"/>
    </source>
</evidence>
<keyword evidence="1" id="KW-0732">Signal</keyword>
<feature type="domain" description="DUF306" evidence="2">
    <location>
        <begin position="63"/>
        <end position="164"/>
    </location>
</feature>
<organism evidence="3 4">
    <name type="scientific">Streptomyces lunalinharesii</name>
    <dbReference type="NCBI Taxonomy" id="333384"/>
    <lineage>
        <taxon>Bacteria</taxon>
        <taxon>Bacillati</taxon>
        <taxon>Actinomycetota</taxon>
        <taxon>Actinomycetes</taxon>
        <taxon>Kitasatosporales</taxon>
        <taxon>Streptomycetaceae</taxon>
        <taxon>Streptomyces</taxon>
    </lineage>
</organism>
<comment type="caution">
    <text evidence="3">The sequence shown here is derived from an EMBL/GenBank/DDBJ whole genome shotgun (WGS) entry which is preliminary data.</text>
</comment>
<dbReference type="Pfam" id="PF03724">
    <property type="entry name" value="META"/>
    <property type="match status" value="2"/>
</dbReference>
<gene>
    <name evidence="3" type="ORF">GCM10009864_47620</name>
</gene>
<protein>
    <recommendedName>
        <fullName evidence="2">DUF306 domain-containing protein</fullName>
    </recommendedName>
</protein>
<dbReference type="Proteomes" id="UP001500994">
    <property type="component" value="Unassembled WGS sequence"/>
</dbReference>
<reference evidence="3 4" key="1">
    <citation type="journal article" date="2019" name="Int. J. Syst. Evol. Microbiol.">
        <title>The Global Catalogue of Microorganisms (GCM) 10K type strain sequencing project: providing services to taxonomists for standard genome sequencing and annotation.</title>
        <authorList>
            <consortium name="The Broad Institute Genomics Platform"/>
            <consortium name="The Broad Institute Genome Sequencing Center for Infectious Disease"/>
            <person name="Wu L."/>
            <person name="Ma J."/>
        </authorList>
    </citation>
    <scope>NUCLEOTIDE SEQUENCE [LARGE SCALE GENOMIC DNA]</scope>
    <source>
        <strain evidence="3 4">JCM 16374</strain>
    </source>
</reference>
<sequence length="297" mass="32515">MRRFRRALSPTFAVLVTLLMSTACDAGRADPDVPKQRPGGAGDLLVGAVLNFDGGQVDGRKFSSPPLTEATTFLRNWVEFRRDGTVSGTYGCTPFRLTADVRADDLTLKGDSPAATVSGCPQRLTSFEQKLKEVFTGHLAISERKPDRAGEDGTLDLKNDRGDRVALSVTRPARGFFGARWHYWYVQGDDGGQGSDPDSRRISWIFHENGTMTGRLVCNGVTARAHFTGDVLTVSAMRPTTHRKCNPIQEEQDESWMARSDPFTYGVGGAGTRLVLRPHSPDPHGVVETLFKREGSS</sequence>
<feature type="domain" description="DUF306" evidence="2">
    <location>
        <begin position="182"/>
        <end position="257"/>
    </location>
</feature>